<evidence type="ECO:0000256" key="1">
    <source>
        <dbReference type="SAM" id="Phobius"/>
    </source>
</evidence>
<gene>
    <name evidence="3" type="ORF">G8770_16500</name>
</gene>
<evidence type="ECO:0000313" key="4">
    <source>
        <dbReference type="Proteomes" id="UP000787472"/>
    </source>
</evidence>
<dbReference type="AlphaFoldDB" id="A0A9E5MMV7"/>
<dbReference type="RefSeq" id="WP_167189293.1">
    <property type="nucleotide sequence ID" value="NZ_JAAONZ010000014.1"/>
</dbReference>
<keyword evidence="1" id="KW-0812">Transmembrane</keyword>
<protein>
    <submittedName>
        <fullName evidence="3">Pilus assembly protein</fullName>
    </submittedName>
</protein>
<dbReference type="EMBL" id="JAAONZ010000014">
    <property type="protein sequence ID" value="NHO67150.1"/>
    <property type="molecule type" value="Genomic_DNA"/>
</dbReference>
<keyword evidence="4" id="KW-1185">Reference proteome</keyword>
<dbReference type="Proteomes" id="UP000787472">
    <property type="component" value="Unassembled WGS sequence"/>
</dbReference>
<sequence>MIRPTKPSTAVNHLPALDCSISRSPSMRQCREQKGLAMVEITIVMPLLLLLLLAISEFGRVFYSYTTLNKSVQNGTRLLASTATPDTTGNIQFNTTGPNGNAFKAGNLIVFGHVNGSGSPVLEGITTDDIAFSNPAANLIRVDVGYTYIPMIGASLNPFGYGDPIDLSFTLRSSITMRVLE</sequence>
<feature type="transmembrane region" description="Helical" evidence="1">
    <location>
        <begin position="36"/>
        <end position="55"/>
    </location>
</feature>
<dbReference type="Pfam" id="PF07811">
    <property type="entry name" value="TadE"/>
    <property type="match status" value="1"/>
</dbReference>
<organism evidence="3 4">
    <name type="scientific">Pseudomaricurvus hydrocarbonicus</name>
    <dbReference type="NCBI Taxonomy" id="1470433"/>
    <lineage>
        <taxon>Bacteria</taxon>
        <taxon>Pseudomonadati</taxon>
        <taxon>Pseudomonadota</taxon>
        <taxon>Gammaproteobacteria</taxon>
        <taxon>Cellvibrionales</taxon>
        <taxon>Cellvibrionaceae</taxon>
        <taxon>Pseudomaricurvus</taxon>
    </lineage>
</organism>
<feature type="domain" description="TadE-like" evidence="2">
    <location>
        <begin position="35"/>
        <end position="77"/>
    </location>
</feature>
<dbReference type="InterPro" id="IPR012495">
    <property type="entry name" value="TadE-like_dom"/>
</dbReference>
<accession>A0A9E5MMV7</accession>
<proteinExistence type="predicted"/>
<name>A0A9E5MMV7_9GAMM</name>
<keyword evidence="1" id="KW-1133">Transmembrane helix</keyword>
<evidence type="ECO:0000259" key="2">
    <source>
        <dbReference type="Pfam" id="PF07811"/>
    </source>
</evidence>
<evidence type="ECO:0000313" key="3">
    <source>
        <dbReference type="EMBL" id="NHO67150.1"/>
    </source>
</evidence>
<keyword evidence="1" id="KW-0472">Membrane</keyword>
<comment type="caution">
    <text evidence="3">The sequence shown here is derived from an EMBL/GenBank/DDBJ whole genome shotgun (WGS) entry which is preliminary data.</text>
</comment>
<reference evidence="3" key="1">
    <citation type="submission" date="2020-03" db="EMBL/GenBank/DDBJ databases">
        <authorList>
            <person name="Guo F."/>
        </authorList>
    </citation>
    <scope>NUCLEOTIDE SEQUENCE</scope>
    <source>
        <strain evidence="3">JCM 30134</strain>
    </source>
</reference>